<dbReference type="PROSITE" id="PS51198">
    <property type="entry name" value="UVRD_HELICASE_ATP_BIND"/>
    <property type="match status" value="1"/>
</dbReference>
<keyword evidence="2 5" id="KW-0378">Hydrolase</keyword>
<dbReference type="RefSeq" id="WP_009743068.1">
    <property type="nucleotide sequence ID" value="NZ_CP017298.1"/>
</dbReference>
<keyword evidence="9" id="KW-1185">Reference proteome</keyword>
<dbReference type="InterPro" id="IPR000212">
    <property type="entry name" value="DNA_helicase_UvrD/REP"/>
</dbReference>
<proteinExistence type="predicted"/>
<gene>
    <name evidence="8" type="ORF">BH719_02020</name>
</gene>
<evidence type="ECO:0000313" key="9">
    <source>
        <dbReference type="Proteomes" id="UP000095214"/>
    </source>
</evidence>
<dbReference type="GO" id="GO:0000725">
    <property type="term" value="P:recombinational repair"/>
    <property type="evidence" value="ECO:0007669"/>
    <property type="project" value="TreeGrafter"/>
</dbReference>
<protein>
    <submittedName>
        <fullName evidence="8">AAA family ATPase</fullName>
    </submittedName>
</protein>
<dbReference type="GO" id="GO:0016787">
    <property type="term" value="F:hydrolase activity"/>
    <property type="evidence" value="ECO:0007669"/>
    <property type="project" value="UniProtKB-UniRule"/>
</dbReference>
<accession>A0A1D8B0W7</accession>
<dbReference type="GO" id="GO:0005524">
    <property type="term" value="F:ATP binding"/>
    <property type="evidence" value="ECO:0007669"/>
    <property type="project" value="UniProtKB-UniRule"/>
</dbReference>
<dbReference type="Gene3D" id="3.40.50.300">
    <property type="entry name" value="P-loop containing nucleotide triphosphate hydrolases"/>
    <property type="match status" value="2"/>
</dbReference>
<dbReference type="GO" id="GO:0003677">
    <property type="term" value="F:DNA binding"/>
    <property type="evidence" value="ECO:0007669"/>
    <property type="project" value="InterPro"/>
</dbReference>
<evidence type="ECO:0000256" key="6">
    <source>
        <dbReference type="SAM" id="MobiDB-lite"/>
    </source>
</evidence>
<evidence type="ECO:0000313" key="8">
    <source>
        <dbReference type="EMBL" id="AOS46795.1"/>
    </source>
</evidence>
<feature type="domain" description="UvrD-like helicase ATP-binding" evidence="7">
    <location>
        <begin position="201"/>
        <end position="612"/>
    </location>
</feature>
<dbReference type="InterPro" id="IPR027417">
    <property type="entry name" value="P-loop_NTPase"/>
</dbReference>
<dbReference type="GO" id="GO:0043138">
    <property type="term" value="F:3'-5' DNA helicase activity"/>
    <property type="evidence" value="ECO:0007669"/>
    <property type="project" value="TreeGrafter"/>
</dbReference>
<dbReference type="Proteomes" id="UP000095214">
    <property type="component" value="Chromosome"/>
</dbReference>
<sequence length="778" mass="84274">MRDNGGPGIDWQEDALHTQTADAPRVRSPLPEQDFVDGAYRRLDALRAAYRERQARAHSAHGAGNAQAWTEREALSQHLGGMAARLEGVEERLVFGRLDMKDRTVRHVGRISMSTDDGSPLLIDWRAPAAQPFYQATPVEPGGVVRRRHITTRQRTVTALEDELLDASDPHGQDLELAGEGALMSALNAAREGRMSDIVATIQAEQDEIIRSPHRGLVVVQGGPGTGKTAVALHRVAYLLYAQRERLERSGVLLVGPSRIFLRYIEAVLPSLGETGVVSRTMGSLVPGVSATAVEDPALARLKGLPAWAGILREAVRRLARLPERDQELRVWNRRVVLRRSDVDRAKRHAKRSGRPHNVAREGFARELMDVLAVRLAKEAGGADSEGRVGKDEKSAWLAEIRDSVDARRAINLAWMPTSATTLLGRLYARPEVLAEANRRAGSPLRPDELRALARPRCRAWTVSDVALIDELEELLGPMPDPGAARARQDGAADVARAQAAIESQGLGGGIVTAQMLAESASAQEGWAPLAERAANDRTWAYGHVVVDEAQELTAMEWRALLRRCPSRSFTVVGDLDQGRGARRPASWEKALGPAARALEKEYVLTVSYRTPRALTELAQAVVARAGSPVMYPMRAVRDVPDCYSVERVDAAGASEGPLPPRERDPLWGVSQGAVRRAASRLDASDGPGAGRIAVIVGARRARAWGADADGDSALQDRVGVLSAGAAKGLEFDSVVLVEPCEILADGVGDLFVALTRATHDVRVVHSRPLPAGMEEWA</sequence>
<name>A0A1D8B0W7_9ACTO</name>
<feature type="region of interest" description="Disordered" evidence="6">
    <location>
        <begin position="1"/>
        <end position="27"/>
    </location>
</feature>
<dbReference type="GO" id="GO:0005829">
    <property type="term" value="C:cytosol"/>
    <property type="evidence" value="ECO:0007669"/>
    <property type="project" value="TreeGrafter"/>
</dbReference>
<dbReference type="PANTHER" id="PTHR11070">
    <property type="entry name" value="UVRD / RECB / PCRA DNA HELICASE FAMILY MEMBER"/>
    <property type="match status" value="1"/>
</dbReference>
<evidence type="ECO:0000259" key="7">
    <source>
        <dbReference type="PROSITE" id="PS51198"/>
    </source>
</evidence>
<organism evidence="8 9">
    <name type="scientific">Pauljensenia hongkongensis</name>
    <dbReference type="NCBI Taxonomy" id="178339"/>
    <lineage>
        <taxon>Bacteria</taxon>
        <taxon>Bacillati</taxon>
        <taxon>Actinomycetota</taxon>
        <taxon>Actinomycetes</taxon>
        <taxon>Actinomycetales</taxon>
        <taxon>Actinomycetaceae</taxon>
        <taxon>Pauljensenia</taxon>
    </lineage>
</organism>
<keyword evidence="4 5" id="KW-0067">ATP-binding</keyword>
<feature type="binding site" evidence="5">
    <location>
        <begin position="222"/>
        <end position="229"/>
    </location>
    <ligand>
        <name>ATP</name>
        <dbReference type="ChEBI" id="CHEBI:30616"/>
    </ligand>
</feature>
<keyword evidence="1 5" id="KW-0547">Nucleotide-binding</keyword>
<dbReference type="STRING" id="178339.BH719_02020"/>
<dbReference type="KEGG" id="phon:BH719_02020"/>
<reference evidence="8 9" key="1">
    <citation type="submission" date="2016-09" db="EMBL/GenBank/DDBJ databases">
        <title>Complete genome sequence of Actinomyces hongkongensis HKU8.</title>
        <authorList>
            <person name="Gao Y.-X."/>
            <person name="Zhou Y.-Y."/>
            <person name="Xie Y."/>
            <person name="Wang M."/>
            <person name="Wang S.-J."/>
            <person name="Shen S.-G."/>
        </authorList>
    </citation>
    <scope>NUCLEOTIDE SEQUENCE [LARGE SCALE GENOMIC DNA]</scope>
    <source>
        <strain evidence="8 9">HKU8</strain>
    </source>
</reference>
<dbReference type="InterPro" id="IPR014016">
    <property type="entry name" value="UvrD-like_ATP-bd"/>
</dbReference>
<evidence type="ECO:0000256" key="1">
    <source>
        <dbReference type="ARBA" id="ARBA00022741"/>
    </source>
</evidence>
<keyword evidence="3 5" id="KW-0347">Helicase</keyword>
<evidence type="ECO:0000256" key="4">
    <source>
        <dbReference type="ARBA" id="ARBA00022840"/>
    </source>
</evidence>
<evidence type="ECO:0000256" key="3">
    <source>
        <dbReference type="ARBA" id="ARBA00022806"/>
    </source>
</evidence>
<dbReference type="AlphaFoldDB" id="A0A1D8B0W7"/>
<evidence type="ECO:0000256" key="5">
    <source>
        <dbReference type="PROSITE-ProRule" id="PRU00560"/>
    </source>
</evidence>
<dbReference type="EMBL" id="CP017298">
    <property type="protein sequence ID" value="AOS46795.1"/>
    <property type="molecule type" value="Genomic_DNA"/>
</dbReference>
<dbReference type="SUPFAM" id="SSF52540">
    <property type="entry name" value="P-loop containing nucleoside triphosphate hydrolases"/>
    <property type="match status" value="1"/>
</dbReference>
<evidence type="ECO:0000256" key="2">
    <source>
        <dbReference type="ARBA" id="ARBA00022801"/>
    </source>
</evidence>
<dbReference type="PANTHER" id="PTHR11070:SF45">
    <property type="entry name" value="DNA 3'-5' HELICASE"/>
    <property type="match status" value="1"/>
</dbReference>